<feature type="binding site" evidence="12">
    <location>
        <begin position="161"/>
        <end position="164"/>
    </location>
    <ligand>
        <name>substrate</name>
    </ligand>
</feature>
<evidence type="ECO:0000256" key="14">
    <source>
        <dbReference type="RuleBase" id="RU004165"/>
    </source>
</evidence>
<dbReference type="InterPro" id="IPR020633">
    <property type="entry name" value="Thymidine_kinase_CS"/>
</dbReference>
<keyword evidence="6 13" id="KW-0547">Nucleotide-binding</keyword>
<dbReference type="EC" id="2.7.1.21" evidence="2 13"/>
<dbReference type="AlphaFoldDB" id="A0A146K1R9"/>
<dbReference type="PROSITE" id="PS00603">
    <property type="entry name" value="TK_CELLULAR_TYPE"/>
    <property type="match status" value="1"/>
</dbReference>
<dbReference type="GO" id="GO:0071897">
    <property type="term" value="P:DNA biosynthetic process"/>
    <property type="evidence" value="ECO:0007669"/>
    <property type="project" value="UniProtKB-KW"/>
</dbReference>
<dbReference type="GO" id="GO:0005524">
    <property type="term" value="F:ATP binding"/>
    <property type="evidence" value="ECO:0007669"/>
    <property type="project" value="UniProtKB-KW"/>
</dbReference>
<sequence length="183" mass="20396">YLDAQINIGGIEVIMGPMFAGKSTELLRRLNKYKQARCSTLIVKYADDESTQLSTHDNVQISAIPALLLEDIRFQSMNAQVIAIDEGQFFSDLCSFCDEMAFMGKRVIVAALDGDFRRQPFLQVSNLMSQAENVTKLSAVCFRCQGQASFTAKLNSKNEVVEFGKEQYNAVCRGCWLKIAEGV</sequence>
<feature type="active site" description="Proton acceptor" evidence="11">
    <location>
        <position position="86"/>
    </location>
</feature>
<evidence type="ECO:0000256" key="6">
    <source>
        <dbReference type="ARBA" id="ARBA00022741"/>
    </source>
</evidence>
<evidence type="ECO:0000256" key="5">
    <source>
        <dbReference type="ARBA" id="ARBA00022723"/>
    </source>
</evidence>
<evidence type="ECO:0000256" key="3">
    <source>
        <dbReference type="ARBA" id="ARBA00022634"/>
    </source>
</evidence>
<keyword evidence="5" id="KW-0479">Metal-binding</keyword>
<keyword evidence="3 13" id="KW-0237">DNA synthesis</keyword>
<organism evidence="15">
    <name type="scientific">Trepomonas sp. PC1</name>
    <dbReference type="NCBI Taxonomy" id="1076344"/>
    <lineage>
        <taxon>Eukaryota</taxon>
        <taxon>Metamonada</taxon>
        <taxon>Diplomonadida</taxon>
        <taxon>Hexamitidae</taxon>
        <taxon>Hexamitinae</taxon>
        <taxon>Trepomonas</taxon>
    </lineage>
</organism>
<accession>A0A146K1R9</accession>
<dbReference type="PIRSF" id="PIRSF035805">
    <property type="entry name" value="TK_cell"/>
    <property type="match status" value="1"/>
</dbReference>
<feature type="binding site" evidence="12">
    <location>
        <position position="168"/>
    </location>
    <ligand>
        <name>substrate</name>
    </ligand>
</feature>
<evidence type="ECO:0000256" key="2">
    <source>
        <dbReference type="ARBA" id="ARBA00012118"/>
    </source>
</evidence>
<feature type="non-terminal residue" evidence="15">
    <location>
        <position position="1"/>
    </location>
</feature>
<evidence type="ECO:0000256" key="8">
    <source>
        <dbReference type="ARBA" id="ARBA00022833"/>
    </source>
</evidence>
<evidence type="ECO:0000256" key="13">
    <source>
        <dbReference type="RuleBase" id="RU000544"/>
    </source>
</evidence>
<keyword evidence="8" id="KW-0862">Zinc</keyword>
<dbReference type="GO" id="GO:0004797">
    <property type="term" value="F:thymidine kinase activity"/>
    <property type="evidence" value="ECO:0007669"/>
    <property type="project" value="UniProtKB-EC"/>
</dbReference>
<comment type="catalytic activity">
    <reaction evidence="10 13">
        <text>thymidine + ATP = dTMP + ADP + H(+)</text>
        <dbReference type="Rhea" id="RHEA:19129"/>
        <dbReference type="ChEBI" id="CHEBI:15378"/>
        <dbReference type="ChEBI" id="CHEBI:17748"/>
        <dbReference type="ChEBI" id="CHEBI:30616"/>
        <dbReference type="ChEBI" id="CHEBI:63528"/>
        <dbReference type="ChEBI" id="CHEBI:456216"/>
        <dbReference type="EC" id="2.7.1.21"/>
    </reaction>
</comment>
<protein>
    <recommendedName>
        <fullName evidence="2 13">Thymidine kinase</fullName>
        <ecNumber evidence="2 13">2.7.1.21</ecNumber>
    </recommendedName>
</protein>
<proteinExistence type="inferred from homology"/>
<evidence type="ECO:0000256" key="1">
    <source>
        <dbReference type="ARBA" id="ARBA00007587"/>
    </source>
</evidence>
<evidence type="ECO:0000256" key="12">
    <source>
        <dbReference type="PIRSR" id="PIRSR035805-2"/>
    </source>
</evidence>
<reference evidence="15" key="1">
    <citation type="submission" date="2015-07" db="EMBL/GenBank/DDBJ databases">
        <title>Adaptation to a free-living lifestyle via gene acquisitions in the diplomonad Trepomonas sp. PC1.</title>
        <authorList>
            <person name="Xu F."/>
            <person name="Jerlstrom-Hultqvist J."/>
            <person name="Kolisko M."/>
            <person name="Simpson A.G.B."/>
            <person name="Roger A.J."/>
            <person name="Svard S.G."/>
            <person name="Andersson J.O."/>
        </authorList>
    </citation>
    <scope>NUCLEOTIDE SEQUENCE</scope>
    <source>
        <strain evidence="15">PC1</strain>
    </source>
</reference>
<dbReference type="GO" id="GO:0046104">
    <property type="term" value="P:thymidine metabolic process"/>
    <property type="evidence" value="ECO:0007669"/>
    <property type="project" value="TreeGrafter"/>
</dbReference>
<evidence type="ECO:0000313" key="15">
    <source>
        <dbReference type="EMBL" id="JAP90833.1"/>
    </source>
</evidence>
<dbReference type="SUPFAM" id="SSF52540">
    <property type="entry name" value="P-loop containing nucleoside triphosphate hydrolases"/>
    <property type="match status" value="1"/>
</dbReference>
<dbReference type="PANTHER" id="PTHR11441">
    <property type="entry name" value="THYMIDINE KINASE"/>
    <property type="match status" value="1"/>
</dbReference>
<evidence type="ECO:0000256" key="10">
    <source>
        <dbReference type="ARBA" id="ARBA00048254"/>
    </source>
</evidence>
<evidence type="ECO:0000256" key="9">
    <source>
        <dbReference type="ARBA" id="ARBA00022840"/>
    </source>
</evidence>
<dbReference type="SUPFAM" id="SSF57716">
    <property type="entry name" value="Glucocorticoid receptor-like (DNA-binding domain)"/>
    <property type="match status" value="1"/>
</dbReference>
<keyword evidence="9 13" id="KW-0067">ATP-binding</keyword>
<evidence type="ECO:0000256" key="11">
    <source>
        <dbReference type="PIRSR" id="PIRSR035805-1"/>
    </source>
</evidence>
<keyword evidence="7 13" id="KW-0418">Kinase</keyword>
<dbReference type="Pfam" id="PF00265">
    <property type="entry name" value="TK"/>
    <property type="match status" value="1"/>
</dbReference>
<evidence type="ECO:0000256" key="7">
    <source>
        <dbReference type="ARBA" id="ARBA00022777"/>
    </source>
</evidence>
<dbReference type="PANTHER" id="PTHR11441:SF0">
    <property type="entry name" value="THYMIDINE KINASE, CYTOSOLIC"/>
    <property type="match status" value="1"/>
</dbReference>
<dbReference type="Gene3D" id="3.30.60.20">
    <property type="match status" value="1"/>
</dbReference>
<dbReference type="FunFam" id="3.40.50.300:FF:000948">
    <property type="entry name" value="Thymidine kinase"/>
    <property type="match status" value="1"/>
</dbReference>
<dbReference type="InterPro" id="IPR027417">
    <property type="entry name" value="P-loop_NTPase"/>
</dbReference>
<dbReference type="EMBL" id="GDID01005773">
    <property type="protein sequence ID" value="JAP90833.1"/>
    <property type="molecule type" value="Transcribed_RNA"/>
</dbReference>
<keyword evidence="4 13" id="KW-0808">Transferase</keyword>
<dbReference type="Gene3D" id="3.40.50.300">
    <property type="entry name" value="P-loop containing nucleotide triphosphate hydrolases"/>
    <property type="match status" value="1"/>
</dbReference>
<evidence type="ECO:0000256" key="4">
    <source>
        <dbReference type="ARBA" id="ARBA00022679"/>
    </source>
</evidence>
<dbReference type="InterPro" id="IPR001267">
    <property type="entry name" value="Thymidine_kinase"/>
</dbReference>
<gene>
    <name evidence="15" type="ORF">TPC1_17752</name>
</gene>
<dbReference type="GO" id="GO:0046872">
    <property type="term" value="F:metal ion binding"/>
    <property type="evidence" value="ECO:0007669"/>
    <property type="project" value="UniProtKB-KW"/>
</dbReference>
<comment type="similarity">
    <text evidence="1 14">Belongs to the thymidine kinase family.</text>
</comment>
<name>A0A146K1R9_9EUKA</name>